<dbReference type="Proteomes" id="UP000256661">
    <property type="component" value="Unassembled WGS sequence"/>
</dbReference>
<organism evidence="3 4">
    <name type="scientific">Thermomonospora umbrina</name>
    <dbReference type="NCBI Taxonomy" id="111806"/>
    <lineage>
        <taxon>Bacteria</taxon>
        <taxon>Bacillati</taxon>
        <taxon>Actinomycetota</taxon>
        <taxon>Actinomycetes</taxon>
        <taxon>Streptosporangiales</taxon>
        <taxon>Thermomonosporaceae</taxon>
        <taxon>Thermomonospora</taxon>
    </lineage>
</organism>
<evidence type="ECO:0000313" key="4">
    <source>
        <dbReference type="Proteomes" id="UP000256661"/>
    </source>
</evidence>
<dbReference type="InterPro" id="IPR046096">
    <property type="entry name" value="DUF6114"/>
</dbReference>
<dbReference type="SUPFAM" id="SSF103473">
    <property type="entry name" value="MFS general substrate transporter"/>
    <property type="match status" value="1"/>
</dbReference>
<dbReference type="RefSeq" id="WP_116026129.1">
    <property type="nucleotide sequence ID" value="NZ_QTTT01000001.1"/>
</dbReference>
<keyword evidence="2" id="KW-0472">Membrane</keyword>
<dbReference type="OrthoDB" id="3700649at2"/>
<feature type="transmembrane region" description="Helical" evidence="2">
    <location>
        <begin position="88"/>
        <end position="103"/>
    </location>
</feature>
<protein>
    <submittedName>
        <fullName evidence="3">Uncharacterized protein</fullName>
    </submittedName>
</protein>
<evidence type="ECO:0000256" key="2">
    <source>
        <dbReference type="SAM" id="Phobius"/>
    </source>
</evidence>
<reference evidence="3 4" key="1">
    <citation type="submission" date="2018-08" db="EMBL/GenBank/DDBJ databases">
        <title>Sequencing the genomes of 1000 actinobacteria strains.</title>
        <authorList>
            <person name="Klenk H.-P."/>
        </authorList>
    </citation>
    <scope>NUCLEOTIDE SEQUENCE [LARGE SCALE GENOMIC DNA]</scope>
    <source>
        <strain evidence="3 4">DSM 43927</strain>
    </source>
</reference>
<gene>
    <name evidence="3" type="ORF">DFJ69_6639</name>
</gene>
<feature type="transmembrane region" description="Helical" evidence="2">
    <location>
        <begin position="30"/>
        <end position="49"/>
    </location>
</feature>
<feature type="region of interest" description="Disordered" evidence="1">
    <location>
        <begin position="137"/>
        <end position="156"/>
    </location>
</feature>
<dbReference type="Pfam" id="PF19609">
    <property type="entry name" value="DUF6114"/>
    <property type="match status" value="1"/>
</dbReference>
<name>A0A3D9T2H0_9ACTN</name>
<feature type="transmembrane region" description="Helical" evidence="2">
    <location>
        <begin position="109"/>
        <end position="128"/>
    </location>
</feature>
<sequence>MPTLLPNPRKTLSSLRGAPRAFKAFRRSRPFWGAMWLALSGYIILQLSWSPVTVVIKSGIGGVSSYVIGFGMLVFAFFALFVPSQRHLAGLLGVAFALASLVLSNLGGFIVGMLCGIIGGAMVFAWAPHTEKQLAKKRARRDRRAAKKKKNGVAHA</sequence>
<keyword evidence="2" id="KW-0812">Transmembrane</keyword>
<evidence type="ECO:0000313" key="3">
    <source>
        <dbReference type="EMBL" id="REF01041.1"/>
    </source>
</evidence>
<comment type="caution">
    <text evidence="3">The sequence shown here is derived from an EMBL/GenBank/DDBJ whole genome shotgun (WGS) entry which is preliminary data.</text>
</comment>
<keyword evidence="4" id="KW-1185">Reference proteome</keyword>
<feature type="transmembrane region" description="Helical" evidence="2">
    <location>
        <begin position="61"/>
        <end position="81"/>
    </location>
</feature>
<proteinExistence type="predicted"/>
<keyword evidence="2" id="KW-1133">Transmembrane helix</keyword>
<dbReference type="InterPro" id="IPR036259">
    <property type="entry name" value="MFS_trans_sf"/>
</dbReference>
<dbReference type="EMBL" id="QTTT01000001">
    <property type="protein sequence ID" value="REF01041.1"/>
    <property type="molecule type" value="Genomic_DNA"/>
</dbReference>
<evidence type="ECO:0000256" key="1">
    <source>
        <dbReference type="SAM" id="MobiDB-lite"/>
    </source>
</evidence>
<accession>A0A3D9T2H0</accession>
<dbReference type="AlphaFoldDB" id="A0A3D9T2H0"/>